<dbReference type="PROSITE" id="PS50928">
    <property type="entry name" value="ABC_TM1"/>
    <property type="match status" value="1"/>
</dbReference>
<evidence type="ECO:0000259" key="8">
    <source>
        <dbReference type="PROSITE" id="PS50928"/>
    </source>
</evidence>
<evidence type="ECO:0000256" key="6">
    <source>
        <dbReference type="ARBA" id="ARBA00023136"/>
    </source>
</evidence>
<keyword evidence="5 7" id="KW-1133">Transmembrane helix</keyword>
<accession>A0A8T7M7L6</accession>
<dbReference type="InterPro" id="IPR000515">
    <property type="entry name" value="MetI-like"/>
</dbReference>
<dbReference type="RefSeq" id="WP_341471795.1">
    <property type="nucleotide sequence ID" value="NZ_CP128400.1"/>
</dbReference>
<feature type="transmembrane region" description="Helical" evidence="7">
    <location>
        <begin position="278"/>
        <end position="303"/>
    </location>
</feature>
<dbReference type="GO" id="GO:0005886">
    <property type="term" value="C:plasma membrane"/>
    <property type="evidence" value="ECO:0007669"/>
    <property type="project" value="UniProtKB-SubCell"/>
</dbReference>
<dbReference type="Gene3D" id="1.10.3720.10">
    <property type="entry name" value="MetI-like"/>
    <property type="match status" value="1"/>
</dbReference>
<gene>
    <name evidence="9" type="ORF">HXX08_19345</name>
    <name evidence="10" type="ORF">OZ401_003551</name>
</gene>
<keyword evidence="12" id="KW-1185">Reference proteome</keyword>
<evidence type="ECO:0000256" key="5">
    <source>
        <dbReference type="ARBA" id="ARBA00022989"/>
    </source>
</evidence>
<evidence type="ECO:0000313" key="9">
    <source>
        <dbReference type="EMBL" id="NWJ48016.1"/>
    </source>
</evidence>
<feature type="transmembrane region" description="Helical" evidence="7">
    <location>
        <begin position="243"/>
        <end position="266"/>
    </location>
</feature>
<dbReference type="SUPFAM" id="SSF161098">
    <property type="entry name" value="MetI-like"/>
    <property type="match status" value="1"/>
</dbReference>
<feature type="transmembrane region" description="Helical" evidence="7">
    <location>
        <begin position="100"/>
        <end position="121"/>
    </location>
</feature>
<evidence type="ECO:0000313" key="11">
    <source>
        <dbReference type="Proteomes" id="UP000521676"/>
    </source>
</evidence>
<dbReference type="EMBL" id="CP128400">
    <property type="protein sequence ID" value="WJW69921.1"/>
    <property type="molecule type" value="Genomic_DNA"/>
</dbReference>
<keyword evidence="2 7" id="KW-0813">Transport</keyword>
<sequence length="315" mass="34664">MIKYFIRRILWIIPVFLGVTLITSTFMHLLPGNPFTSDKLSADAQHRILAAYGLDKPIWEQYLIYVFNFVRGDWGVSLSLQMGRPISTIIAEHIGFSLQVAVIAISTVIVIGVPFGIIAALNHNKWLDYVATGVSLFFYSIPSFVLGILTLILILWSNNTFGWTTKLTNTNPTFIDLLIPGIVLGIRPASIVTRLTRSSMLEVLGQDYIRTAGAKGLSRGMIITRHALKNALIPIVTVLGDEFGGLAVGSVTIETVFAIPGIGAYLVSSIEARDYAMILITTSLYAMIVVVINLVVDLLYGFIDPRIKYTTRKVG</sequence>
<evidence type="ECO:0000256" key="3">
    <source>
        <dbReference type="ARBA" id="ARBA00022475"/>
    </source>
</evidence>
<keyword evidence="6 7" id="KW-0472">Membrane</keyword>
<dbReference type="Pfam" id="PF00528">
    <property type="entry name" value="BPD_transp_1"/>
    <property type="match status" value="1"/>
</dbReference>
<dbReference type="AlphaFoldDB" id="A0A8T7M7L6"/>
<feature type="transmembrane region" description="Helical" evidence="7">
    <location>
        <begin position="136"/>
        <end position="156"/>
    </location>
</feature>
<evidence type="ECO:0000256" key="7">
    <source>
        <dbReference type="RuleBase" id="RU363032"/>
    </source>
</evidence>
<feature type="transmembrane region" description="Helical" evidence="7">
    <location>
        <begin position="9"/>
        <end position="30"/>
    </location>
</feature>
<dbReference type="EMBL" id="JACATZ010000003">
    <property type="protein sequence ID" value="NWJ48016.1"/>
    <property type="molecule type" value="Genomic_DNA"/>
</dbReference>
<evidence type="ECO:0000313" key="10">
    <source>
        <dbReference type="EMBL" id="WJW69921.1"/>
    </source>
</evidence>
<evidence type="ECO:0000256" key="1">
    <source>
        <dbReference type="ARBA" id="ARBA00004651"/>
    </source>
</evidence>
<dbReference type="PANTHER" id="PTHR43163">
    <property type="entry name" value="DIPEPTIDE TRANSPORT SYSTEM PERMEASE PROTEIN DPPB-RELATED"/>
    <property type="match status" value="1"/>
</dbReference>
<organism evidence="9 11">
    <name type="scientific">Candidatus Chlorohelix allophototropha</name>
    <dbReference type="NCBI Taxonomy" id="3003348"/>
    <lineage>
        <taxon>Bacteria</taxon>
        <taxon>Bacillati</taxon>
        <taxon>Chloroflexota</taxon>
        <taxon>Chloroflexia</taxon>
        <taxon>Candidatus Chloroheliales</taxon>
        <taxon>Candidatus Chloroheliaceae</taxon>
        <taxon>Candidatus Chlorohelix</taxon>
    </lineage>
</organism>
<reference evidence="9 11" key="1">
    <citation type="submission" date="2020-06" db="EMBL/GenBank/DDBJ databases">
        <title>Anoxygenic phototrophic Chloroflexota member uses a Type I reaction center.</title>
        <authorList>
            <person name="Tsuji J.M."/>
            <person name="Shaw N.A."/>
            <person name="Nagashima S."/>
            <person name="Venkiteswaran J."/>
            <person name="Schiff S.L."/>
            <person name="Hanada S."/>
            <person name="Tank M."/>
            <person name="Neufeld J.D."/>
        </authorList>
    </citation>
    <scope>NUCLEOTIDE SEQUENCE [LARGE SCALE GENOMIC DNA]</scope>
    <source>
        <strain evidence="9">L227-S17</strain>
    </source>
</reference>
<dbReference type="CDD" id="cd06261">
    <property type="entry name" value="TM_PBP2"/>
    <property type="match status" value="1"/>
</dbReference>
<evidence type="ECO:0000256" key="2">
    <source>
        <dbReference type="ARBA" id="ARBA00022448"/>
    </source>
</evidence>
<comment type="subcellular location">
    <subcellularLocation>
        <location evidence="1 7">Cell membrane</location>
        <topology evidence="1 7">Multi-pass membrane protein</topology>
    </subcellularLocation>
</comment>
<dbReference type="InterPro" id="IPR035906">
    <property type="entry name" value="MetI-like_sf"/>
</dbReference>
<feature type="domain" description="ABC transmembrane type-1" evidence="8">
    <location>
        <begin position="94"/>
        <end position="300"/>
    </location>
</feature>
<dbReference type="PANTHER" id="PTHR43163:SF6">
    <property type="entry name" value="DIPEPTIDE TRANSPORT SYSTEM PERMEASE PROTEIN DPPB-RELATED"/>
    <property type="match status" value="1"/>
</dbReference>
<protein>
    <submittedName>
        <fullName evidence="9">ABC transporter permease</fullName>
    </submittedName>
</protein>
<dbReference type="GO" id="GO:0055085">
    <property type="term" value="P:transmembrane transport"/>
    <property type="evidence" value="ECO:0007669"/>
    <property type="project" value="InterPro"/>
</dbReference>
<keyword evidence="4 7" id="KW-0812">Transmembrane</keyword>
<evidence type="ECO:0000256" key="4">
    <source>
        <dbReference type="ARBA" id="ARBA00022692"/>
    </source>
</evidence>
<evidence type="ECO:0000313" key="12">
    <source>
        <dbReference type="Proteomes" id="UP001431572"/>
    </source>
</evidence>
<proteinExistence type="inferred from homology"/>
<dbReference type="Proteomes" id="UP000521676">
    <property type="component" value="Unassembled WGS sequence"/>
</dbReference>
<dbReference type="Proteomes" id="UP001431572">
    <property type="component" value="Chromosome 2"/>
</dbReference>
<keyword evidence="3" id="KW-1003">Cell membrane</keyword>
<reference evidence="10" key="2">
    <citation type="journal article" date="2024" name="Nature">
        <title>Anoxygenic phototroph of the Chloroflexota uses a type I reaction centre.</title>
        <authorList>
            <person name="Tsuji J.M."/>
            <person name="Shaw N.A."/>
            <person name="Nagashima S."/>
            <person name="Venkiteswaran J.J."/>
            <person name="Schiff S.L."/>
            <person name="Watanabe T."/>
            <person name="Fukui M."/>
            <person name="Hanada S."/>
            <person name="Tank M."/>
            <person name="Neufeld J.D."/>
        </authorList>
    </citation>
    <scope>NUCLEOTIDE SEQUENCE</scope>
    <source>
        <strain evidence="10">L227-S17</strain>
    </source>
</reference>
<name>A0A8T7M7L6_9CHLR</name>
<comment type="similarity">
    <text evidence="7">Belongs to the binding-protein-dependent transport system permease family.</text>
</comment>